<gene>
    <name evidence="1" type="ORF">CEXT_397781</name>
</gene>
<protein>
    <submittedName>
        <fullName evidence="1">Uncharacterized protein</fullName>
    </submittedName>
</protein>
<sequence>MQTQRASSRAVAVFALRKHRFPLKQKIVEKLFDLSVSKHRSPHSTIWALYKYTITSFFASLKNQSKHQQMELNVAEKCLSML</sequence>
<evidence type="ECO:0000313" key="1">
    <source>
        <dbReference type="EMBL" id="GIY97156.1"/>
    </source>
</evidence>
<reference evidence="1 2" key="1">
    <citation type="submission" date="2021-06" db="EMBL/GenBank/DDBJ databases">
        <title>Caerostris extrusa draft genome.</title>
        <authorList>
            <person name="Kono N."/>
            <person name="Arakawa K."/>
        </authorList>
    </citation>
    <scope>NUCLEOTIDE SEQUENCE [LARGE SCALE GENOMIC DNA]</scope>
</reference>
<dbReference type="Proteomes" id="UP001054945">
    <property type="component" value="Unassembled WGS sequence"/>
</dbReference>
<accession>A0AAV4XT41</accession>
<name>A0AAV4XT41_CAEEX</name>
<proteinExistence type="predicted"/>
<dbReference type="EMBL" id="BPLR01018123">
    <property type="protein sequence ID" value="GIY97156.1"/>
    <property type="molecule type" value="Genomic_DNA"/>
</dbReference>
<evidence type="ECO:0000313" key="2">
    <source>
        <dbReference type="Proteomes" id="UP001054945"/>
    </source>
</evidence>
<organism evidence="1 2">
    <name type="scientific">Caerostris extrusa</name>
    <name type="common">Bark spider</name>
    <name type="synonym">Caerostris bankana</name>
    <dbReference type="NCBI Taxonomy" id="172846"/>
    <lineage>
        <taxon>Eukaryota</taxon>
        <taxon>Metazoa</taxon>
        <taxon>Ecdysozoa</taxon>
        <taxon>Arthropoda</taxon>
        <taxon>Chelicerata</taxon>
        <taxon>Arachnida</taxon>
        <taxon>Araneae</taxon>
        <taxon>Araneomorphae</taxon>
        <taxon>Entelegynae</taxon>
        <taxon>Araneoidea</taxon>
        <taxon>Araneidae</taxon>
        <taxon>Caerostris</taxon>
    </lineage>
</organism>
<dbReference type="AlphaFoldDB" id="A0AAV4XT41"/>
<comment type="caution">
    <text evidence="1">The sequence shown here is derived from an EMBL/GenBank/DDBJ whole genome shotgun (WGS) entry which is preliminary data.</text>
</comment>
<keyword evidence="2" id="KW-1185">Reference proteome</keyword>